<dbReference type="Proteomes" id="UP000239322">
    <property type="component" value="Unassembled WGS sequence"/>
</dbReference>
<feature type="transmembrane region" description="Helical" evidence="1">
    <location>
        <begin position="140"/>
        <end position="165"/>
    </location>
</feature>
<keyword evidence="1" id="KW-1133">Transmembrane helix</keyword>
<organism evidence="2 3">
    <name type="scientific">Streptomyces solincola</name>
    <dbReference type="NCBI Taxonomy" id="2100817"/>
    <lineage>
        <taxon>Bacteria</taxon>
        <taxon>Bacillati</taxon>
        <taxon>Actinomycetota</taxon>
        <taxon>Actinomycetes</taxon>
        <taxon>Kitasatosporales</taxon>
        <taxon>Streptomycetaceae</taxon>
        <taxon>Streptomyces</taxon>
    </lineage>
</organism>
<gene>
    <name evidence="2" type="ORF">C6N75_29065</name>
</gene>
<protein>
    <submittedName>
        <fullName evidence="2">TIGR04222 domain-containing membrane protein</fullName>
    </submittedName>
</protein>
<evidence type="ECO:0000313" key="3">
    <source>
        <dbReference type="Proteomes" id="UP000239322"/>
    </source>
</evidence>
<accession>A0A2S9PN24</accession>
<comment type="caution">
    <text evidence="2">The sequence shown here is derived from an EMBL/GenBank/DDBJ whole genome shotgun (WGS) entry which is preliminary data.</text>
</comment>
<feature type="transmembrane region" description="Helical" evidence="1">
    <location>
        <begin position="177"/>
        <end position="200"/>
    </location>
</feature>
<reference evidence="2 3" key="1">
    <citation type="submission" date="2018-03" db="EMBL/GenBank/DDBJ databases">
        <title>Novel Streptomyces sp. from soil.</title>
        <authorList>
            <person name="Tan G.Y.A."/>
            <person name="Lee Z.Y."/>
        </authorList>
    </citation>
    <scope>NUCLEOTIDE SEQUENCE [LARGE SCALE GENOMIC DNA]</scope>
    <source>
        <strain evidence="2 3">ST5x</strain>
    </source>
</reference>
<keyword evidence="1" id="KW-0472">Membrane</keyword>
<dbReference type="EMBL" id="PVLV01000669">
    <property type="protein sequence ID" value="PRH75796.1"/>
    <property type="molecule type" value="Genomic_DNA"/>
</dbReference>
<keyword evidence="3" id="KW-1185">Reference proteome</keyword>
<dbReference type="InterPro" id="IPR026467">
    <property type="entry name" value="Ser/Gly_Cys_C_dom"/>
</dbReference>
<evidence type="ECO:0000256" key="1">
    <source>
        <dbReference type="SAM" id="Phobius"/>
    </source>
</evidence>
<keyword evidence="1" id="KW-0812">Transmembrane</keyword>
<dbReference type="OrthoDB" id="4241909at2"/>
<dbReference type="AlphaFoldDB" id="A0A2S9PN24"/>
<sequence length="312" mass="30354">MSVLVSLVYAAVAVCSVVLIVLTAGRGRTGPVAGPRPLDRSEAAFLAGGPARAVDAALAALHADGRVAVGGPGIVSVVRPQARDTVERAVLDTLAAAPNGALHTVRLAAMRHPAVQEVGDGLAARGLLVTPGRTPAARGLAVGLTAGSVLLVFLGIPLTVVQIAVPYEPSVDGFPVPFVLTVVPAAAVGLLVGGICRGVLGRRTTRAGTSAREEYRAAYAGTADPGVLVAVHGLRGLPDPVLSGQLLAAVRMGAGRGRGRRRTAAHDAGAGGALLAGAVVWCASAAPGGGDGGGWGCGGGSGGGGGGGSNCG</sequence>
<name>A0A2S9PN24_9ACTN</name>
<dbReference type="RefSeq" id="WP_105871835.1">
    <property type="nucleotide sequence ID" value="NZ_PVLV01000669.1"/>
</dbReference>
<feature type="non-terminal residue" evidence="2">
    <location>
        <position position="312"/>
    </location>
</feature>
<feature type="transmembrane region" description="Helical" evidence="1">
    <location>
        <begin position="6"/>
        <end position="25"/>
    </location>
</feature>
<evidence type="ECO:0000313" key="2">
    <source>
        <dbReference type="EMBL" id="PRH75796.1"/>
    </source>
</evidence>
<proteinExistence type="predicted"/>
<dbReference type="NCBIfam" id="TIGR04222">
    <property type="entry name" value="near_uncomplex"/>
    <property type="match status" value="1"/>
</dbReference>